<reference evidence="4" key="1">
    <citation type="journal article" date="2019" name="Int. J. Syst. Evol. Microbiol.">
        <title>The Global Catalogue of Microorganisms (GCM) 10K type strain sequencing project: providing services to taxonomists for standard genome sequencing and annotation.</title>
        <authorList>
            <consortium name="The Broad Institute Genomics Platform"/>
            <consortium name="The Broad Institute Genome Sequencing Center for Infectious Disease"/>
            <person name="Wu L."/>
            <person name="Ma J."/>
        </authorList>
    </citation>
    <scope>NUCLEOTIDE SEQUENCE [LARGE SCALE GENOMIC DNA]</scope>
    <source>
        <strain evidence="4">CCUG 55608</strain>
    </source>
</reference>
<dbReference type="RefSeq" id="WP_265993645.1">
    <property type="nucleotide sequence ID" value="NZ_CP110973.1"/>
</dbReference>
<comment type="caution">
    <text evidence="3">The sequence shown here is derived from an EMBL/GenBank/DDBJ whole genome shotgun (WGS) entry which is preliminary data.</text>
</comment>
<accession>A0ABW3QBU7</accession>
<evidence type="ECO:0000313" key="3">
    <source>
        <dbReference type="EMBL" id="MFD1143809.1"/>
    </source>
</evidence>
<evidence type="ECO:0000256" key="1">
    <source>
        <dbReference type="ARBA" id="ARBA00022723"/>
    </source>
</evidence>
<evidence type="ECO:0000259" key="2">
    <source>
        <dbReference type="PROSITE" id="PS50206"/>
    </source>
</evidence>
<dbReference type="Proteomes" id="UP001597116">
    <property type="component" value="Unassembled WGS sequence"/>
</dbReference>
<dbReference type="Pfam" id="PF00581">
    <property type="entry name" value="Rhodanese"/>
    <property type="match status" value="2"/>
</dbReference>
<dbReference type="Pfam" id="PF00753">
    <property type="entry name" value="Lactamase_B"/>
    <property type="match status" value="1"/>
</dbReference>
<feature type="domain" description="Rhodanese" evidence="2">
    <location>
        <begin position="370"/>
        <end position="458"/>
    </location>
</feature>
<gene>
    <name evidence="3" type="ORF">ACFQ4C_21955</name>
</gene>
<proteinExistence type="predicted"/>
<dbReference type="InterPro" id="IPR001763">
    <property type="entry name" value="Rhodanese-like_dom"/>
</dbReference>
<feature type="domain" description="Rhodanese" evidence="2">
    <location>
        <begin position="267"/>
        <end position="358"/>
    </location>
</feature>
<dbReference type="InterPro" id="IPR044528">
    <property type="entry name" value="POD-like_MBL-fold"/>
</dbReference>
<keyword evidence="1" id="KW-0479">Metal-binding</keyword>
<dbReference type="PANTHER" id="PTHR43084:SF1">
    <property type="entry name" value="PERSULFIDE DIOXYGENASE ETHE1, MITOCHONDRIAL"/>
    <property type="match status" value="1"/>
</dbReference>
<dbReference type="PROSITE" id="PS50206">
    <property type="entry name" value="RHODANESE_3"/>
    <property type="match status" value="2"/>
</dbReference>
<dbReference type="SMART" id="SM00849">
    <property type="entry name" value="Lactamase_B"/>
    <property type="match status" value="1"/>
</dbReference>
<organism evidence="3 4">
    <name type="scientific">Larkinella insperata</name>
    <dbReference type="NCBI Taxonomy" id="332158"/>
    <lineage>
        <taxon>Bacteria</taxon>
        <taxon>Pseudomonadati</taxon>
        <taxon>Bacteroidota</taxon>
        <taxon>Cytophagia</taxon>
        <taxon>Cytophagales</taxon>
        <taxon>Spirosomataceae</taxon>
        <taxon>Larkinella</taxon>
    </lineage>
</organism>
<dbReference type="Gene3D" id="3.40.250.10">
    <property type="entry name" value="Rhodanese-like domain"/>
    <property type="match status" value="2"/>
</dbReference>
<dbReference type="InterPro" id="IPR051682">
    <property type="entry name" value="Mito_Persulfide_Diox"/>
</dbReference>
<keyword evidence="4" id="KW-1185">Reference proteome</keyword>
<evidence type="ECO:0000313" key="4">
    <source>
        <dbReference type="Proteomes" id="UP001597116"/>
    </source>
</evidence>
<sequence length="464" mass="50472">MIVEQLYTGCLAQGAYYLESEGEAAVIDPLRDTDTYLKKAERNGAKIKYVFETHFHADFVSGHLDLSRKTGAPIIYGPNSPTHFEAHHAKDGEVFKLGKISIKVLHTPGHTLESTTYLLIDETGKNRAIFTGDTLFIGDVGRPDLAIKGDLSEEDLAGLLYDSLHTKIIPLEDDVVVYPAHGAGSACGKNMSKETTDTLGNQKRFNYALRAQTKEAFTKAVLDGLTKAPAYFAENARLNKEGYEAIDEVMDRGDRALSPDAFEAAVNETGALVLDVRDAPEFAKGFIPNSINIGLNGQFAPWVGALIPDLKQRIALVTPVGQEEETVRRLARVGYDQSMGYLDGGFASWQQAGKEVDTVESISAEQFAERYPQGQVVDVRKPDEFAAEHVQGAENLPLDNLNDHMAEVSKTKPVYVHCAGGYRSMVAASILKARGFDNLVNVEGGMSAIKKTGQVPVASEVPAH</sequence>
<protein>
    <submittedName>
        <fullName evidence="3">Rhodanese-like domain-containing protein</fullName>
    </submittedName>
</protein>
<dbReference type="InterPro" id="IPR036873">
    <property type="entry name" value="Rhodanese-like_dom_sf"/>
</dbReference>
<name>A0ABW3QBU7_9BACT</name>
<dbReference type="SUPFAM" id="SSF56281">
    <property type="entry name" value="Metallo-hydrolase/oxidoreductase"/>
    <property type="match status" value="1"/>
</dbReference>
<dbReference type="SUPFAM" id="SSF52821">
    <property type="entry name" value="Rhodanese/Cell cycle control phosphatase"/>
    <property type="match status" value="2"/>
</dbReference>
<dbReference type="CDD" id="cd00158">
    <property type="entry name" value="RHOD"/>
    <property type="match status" value="1"/>
</dbReference>
<dbReference type="SMART" id="SM00450">
    <property type="entry name" value="RHOD"/>
    <property type="match status" value="2"/>
</dbReference>
<dbReference type="Gene3D" id="3.60.15.10">
    <property type="entry name" value="Ribonuclease Z/Hydroxyacylglutathione hydrolase-like"/>
    <property type="match status" value="1"/>
</dbReference>
<dbReference type="PANTHER" id="PTHR43084">
    <property type="entry name" value="PERSULFIDE DIOXYGENASE ETHE1"/>
    <property type="match status" value="1"/>
</dbReference>
<dbReference type="EMBL" id="JBHTLP010000019">
    <property type="protein sequence ID" value="MFD1143809.1"/>
    <property type="molecule type" value="Genomic_DNA"/>
</dbReference>
<dbReference type="CDD" id="cd07724">
    <property type="entry name" value="POD-like_MBL-fold"/>
    <property type="match status" value="1"/>
</dbReference>
<dbReference type="InterPro" id="IPR036866">
    <property type="entry name" value="RibonucZ/Hydroxyglut_hydro"/>
</dbReference>
<dbReference type="InterPro" id="IPR001279">
    <property type="entry name" value="Metallo-B-lactamas"/>
</dbReference>